<dbReference type="Gene3D" id="3.40.50.620">
    <property type="entry name" value="HUPs"/>
    <property type="match status" value="1"/>
</dbReference>
<sequence length="230" mass="25055">MKTPTLLSWSGGKDAAWTLATLRNDPAREVVGLVTTVTSGYERVAMHGIRRALLHAQADAAGLPVIEATIPPQCDNATYEAAFAAALDDARLRWPGITDIAFGDLFLEDVKAWREALCAKLGWKPVFPLFGGDTATLAQQMLDGGLQAVLCCVDTQQLDASFSGRAFDAALLRDLPASCDPCGERGEFHTLVHAGPMFARPLTIERGEAVLRDERFAYVDFHERDAREPR</sequence>
<dbReference type="Gene3D" id="3.90.1490.10">
    <property type="entry name" value="putative n-type atp pyrophosphatase, domain 2"/>
    <property type="match status" value="1"/>
</dbReference>
<dbReference type="Pfam" id="PF01902">
    <property type="entry name" value="Diphthami_syn_2"/>
    <property type="match status" value="1"/>
</dbReference>
<dbReference type="SUPFAM" id="SSF52402">
    <property type="entry name" value="Adenine nucleotide alpha hydrolases-like"/>
    <property type="match status" value="1"/>
</dbReference>
<name>A0ABN6FSG8_9GAMM</name>
<protein>
    <submittedName>
        <fullName evidence="2">ATPase</fullName>
    </submittedName>
</protein>
<dbReference type="InterPro" id="IPR002761">
    <property type="entry name" value="Diphthami_syn_dom"/>
</dbReference>
<keyword evidence="3" id="KW-1185">Reference proteome</keyword>
<organism evidence="2 3">
    <name type="scientific">Noviluteimonas caseinilytica</name>
    <dbReference type="NCBI Taxonomy" id="2675101"/>
    <lineage>
        <taxon>Bacteria</taxon>
        <taxon>Pseudomonadati</taxon>
        <taxon>Pseudomonadota</taxon>
        <taxon>Gammaproteobacteria</taxon>
        <taxon>Lysobacterales</taxon>
        <taxon>Lysobacteraceae</taxon>
        <taxon>Noviluteimonas</taxon>
    </lineage>
</organism>
<dbReference type="EMBL" id="AP024545">
    <property type="protein sequence ID" value="BCT92431.1"/>
    <property type="molecule type" value="Genomic_DNA"/>
</dbReference>
<reference evidence="2 3" key="1">
    <citation type="submission" date="2021-03" db="EMBL/GenBank/DDBJ databases">
        <title>Complete Genome Sequences of Two Lysobacter Strains Isolated from Sea Water (Lysobacter caseinilyticus) and Soil (Lysobacter helvus) in South Korea.</title>
        <authorList>
            <person name="Watanabe Y."/>
            <person name="Arakawa K."/>
        </authorList>
    </citation>
    <scope>NUCLEOTIDE SEQUENCE [LARGE SCALE GENOMIC DNA]</scope>
    <source>
        <strain evidence="2 3">KVB24</strain>
    </source>
</reference>
<dbReference type="InterPro" id="IPR014729">
    <property type="entry name" value="Rossmann-like_a/b/a_fold"/>
</dbReference>
<proteinExistence type="predicted"/>
<evidence type="ECO:0000313" key="3">
    <source>
        <dbReference type="Proteomes" id="UP000681317"/>
    </source>
</evidence>
<dbReference type="RefSeq" id="WP_213437193.1">
    <property type="nucleotide sequence ID" value="NZ_AP024545.1"/>
</dbReference>
<accession>A0ABN6FSG8</accession>
<evidence type="ECO:0000259" key="1">
    <source>
        <dbReference type="Pfam" id="PF01902"/>
    </source>
</evidence>
<evidence type="ECO:0000313" key="2">
    <source>
        <dbReference type="EMBL" id="BCT92431.1"/>
    </source>
</evidence>
<gene>
    <name evidence="2" type="ORF">LYSCAS_14550</name>
</gene>
<dbReference type="Proteomes" id="UP000681317">
    <property type="component" value="Chromosome"/>
</dbReference>
<feature type="domain" description="Diphthamide synthase" evidence="1">
    <location>
        <begin position="8"/>
        <end position="212"/>
    </location>
</feature>